<evidence type="ECO:0000313" key="1">
    <source>
        <dbReference type="EMBL" id="CAB4202511.1"/>
    </source>
</evidence>
<reference evidence="1" key="1">
    <citation type="submission" date="2020-05" db="EMBL/GenBank/DDBJ databases">
        <authorList>
            <person name="Chiriac C."/>
            <person name="Salcher M."/>
            <person name="Ghai R."/>
            <person name="Kavagutti S V."/>
        </authorList>
    </citation>
    <scope>NUCLEOTIDE SEQUENCE</scope>
</reference>
<protein>
    <submittedName>
        <fullName evidence="1">Uncharacterized protein</fullName>
    </submittedName>
</protein>
<proteinExistence type="predicted"/>
<gene>
    <name evidence="1" type="ORF">UFOVP1369_21</name>
</gene>
<organism evidence="1">
    <name type="scientific">uncultured Caudovirales phage</name>
    <dbReference type="NCBI Taxonomy" id="2100421"/>
    <lineage>
        <taxon>Viruses</taxon>
        <taxon>Duplodnaviria</taxon>
        <taxon>Heunggongvirae</taxon>
        <taxon>Uroviricota</taxon>
        <taxon>Caudoviricetes</taxon>
        <taxon>Peduoviridae</taxon>
        <taxon>Maltschvirus</taxon>
        <taxon>Maltschvirus maltsch</taxon>
    </lineage>
</organism>
<dbReference type="EMBL" id="LR797323">
    <property type="protein sequence ID" value="CAB4202511.1"/>
    <property type="molecule type" value="Genomic_DNA"/>
</dbReference>
<sequence length="39" mass="4253">MAVKDAIIVTLTESIALSANTNYALLVWRSQEKSAFISP</sequence>
<accession>A0A6J5RVC6</accession>
<name>A0A6J5RVC6_9CAUD</name>